<name>A0A7Y0R292_VIBAL</name>
<sequence>AADDVARAVMFAYQQPQNVCIREIALAPTKQQP</sequence>
<dbReference type="AlphaFoldDB" id="A0A7Y0R292"/>
<reference evidence="1 2" key="1">
    <citation type="submission" date="2020-04" db="EMBL/GenBank/DDBJ databases">
        <title>Whole-genome sequencing of Vibrio spp. from China reveals different genetic environments of blaCTX-M-14 among diverse lineages.</title>
        <authorList>
            <person name="Zheng Z."/>
            <person name="Ye L."/>
            <person name="Chen S."/>
        </authorList>
    </citation>
    <scope>NUCLEOTIDE SEQUENCE [LARGE SCALE GENOMIC DNA]</scope>
    <source>
        <strain evidence="1 2">Vb1636</strain>
    </source>
</reference>
<evidence type="ECO:0000313" key="2">
    <source>
        <dbReference type="Proteomes" id="UP000565155"/>
    </source>
</evidence>
<proteinExistence type="predicted"/>
<organism evidence="1 2">
    <name type="scientific">Vibrio alginolyticus</name>
    <dbReference type="NCBI Taxonomy" id="663"/>
    <lineage>
        <taxon>Bacteria</taxon>
        <taxon>Pseudomonadati</taxon>
        <taxon>Pseudomonadota</taxon>
        <taxon>Gammaproteobacteria</taxon>
        <taxon>Vibrionales</taxon>
        <taxon>Vibrionaceae</taxon>
        <taxon>Vibrio</taxon>
    </lineage>
</organism>
<gene>
    <name evidence="1" type="ORF">HKB35_27130</name>
</gene>
<feature type="non-terminal residue" evidence="1">
    <location>
        <position position="1"/>
    </location>
</feature>
<comment type="caution">
    <text evidence="1">The sequence shown here is derived from an EMBL/GenBank/DDBJ whole genome shotgun (WGS) entry which is preliminary data.</text>
</comment>
<accession>A0A7Y0R292</accession>
<protein>
    <submittedName>
        <fullName evidence="1">Oxidoreductase</fullName>
    </submittedName>
</protein>
<dbReference type="Proteomes" id="UP000565155">
    <property type="component" value="Unassembled WGS sequence"/>
</dbReference>
<dbReference type="EMBL" id="JABCMA010000573">
    <property type="protein sequence ID" value="NMR77256.1"/>
    <property type="molecule type" value="Genomic_DNA"/>
</dbReference>
<evidence type="ECO:0000313" key="1">
    <source>
        <dbReference type="EMBL" id="NMR77256.1"/>
    </source>
</evidence>